<dbReference type="InterPro" id="IPR015996">
    <property type="entry name" value="UCP028451"/>
</dbReference>
<evidence type="ECO:0000313" key="1">
    <source>
        <dbReference type="EMBL" id="GHE69198.1"/>
    </source>
</evidence>
<organism evidence="1 2">
    <name type="scientific">Roseivirga thermotolerans</name>
    <dbReference type="NCBI Taxonomy" id="1758176"/>
    <lineage>
        <taxon>Bacteria</taxon>
        <taxon>Pseudomonadati</taxon>
        <taxon>Bacteroidota</taxon>
        <taxon>Cytophagia</taxon>
        <taxon>Cytophagales</taxon>
        <taxon>Roseivirgaceae</taxon>
        <taxon>Roseivirga</taxon>
    </lineage>
</organism>
<keyword evidence="2" id="KW-1185">Reference proteome</keyword>
<dbReference type="PANTHER" id="PTHR36452:SF1">
    <property type="entry name" value="DUF2461 DOMAIN-CONTAINING PROTEIN"/>
    <property type="match status" value="1"/>
</dbReference>
<dbReference type="PIRSF" id="PIRSF028451">
    <property type="entry name" value="UCP028451"/>
    <property type="match status" value="1"/>
</dbReference>
<reference evidence="2" key="1">
    <citation type="journal article" date="2019" name="Int. J. Syst. Evol. Microbiol.">
        <title>The Global Catalogue of Microorganisms (GCM) 10K type strain sequencing project: providing services to taxonomists for standard genome sequencing and annotation.</title>
        <authorList>
            <consortium name="The Broad Institute Genomics Platform"/>
            <consortium name="The Broad Institute Genome Sequencing Center for Infectious Disease"/>
            <person name="Wu L."/>
            <person name="Ma J."/>
        </authorList>
    </citation>
    <scope>NUCLEOTIDE SEQUENCE [LARGE SCALE GENOMIC DNA]</scope>
    <source>
        <strain evidence="2">CGMCC 1.15111</strain>
    </source>
</reference>
<sequence length="219" mass="25663">MHMSKQLIFEFLEDLSVNNSKEWMDKHRNRYEEAKNVLVELFDPILERIRLFDPRVVQPNARRALNRINNNLMFHPDRPTYKDHFGVGFGYGKGLADFYVHLGVDELLIAGGLWHPPSYKLKLLRQEIDYEGEKLAITLKEQLYPKGFRLYHEDKLKSSPKGYSNDHPHIELLKMKSLAVFKPLSRGDFYSEDFSELVFDSYKAIVPFLDFINTAIAEP</sequence>
<evidence type="ECO:0000313" key="2">
    <source>
        <dbReference type="Proteomes" id="UP000658258"/>
    </source>
</evidence>
<dbReference type="Proteomes" id="UP000658258">
    <property type="component" value="Unassembled WGS sequence"/>
</dbReference>
<protein>
    <submittedName>
        <fullName evidence="1">TIGR02453 family protein</fullName>
    </submittedName>
</protein>
<gene>
    <name evidence="1" type="ORF">GCM10011340_26410</name>
</gene>
<dbReference type="NCBIfam" id="TIGR02453">
    <property type="entry name" value="TIGR02453 family protein"/>
    <property type="match status" value="1"/>
</dbReference>
<name>A0ABQ3I7D2_9BACT</name>
<dbReference type="Pfam" id="PF09365">
    <property type="entry name" value="DUF2461"/>
    <property type="match status" value="1"/>
</dbReference>
<dbReference type="PANTHER" id="PTHR36452">
    <property type="entry name" value="CHROMOSOME 12, WHOLE GENOME SHOTGUN SEQUENCE"/>
    <property type="match status" value="1"/>
</dbReference>
<accession>A0ABQ3I7D2</accession>
<dbReference type="EMBL" id="BNAG01000003">
    <property type="protein sequence ID" value="GHE69198.1"/>
    <property type="molecule type" value="Genomic_DNA"/>
</dbReference>
<proteinExistence type="predicted"/>
<comment type="caution">
    <text evidence="1">The sequence shown here is derived from an EMBL/GenBank/DDBJ whole genome shotgun (WGS) entry which is preliminary data.</text>
</comment>
<dbReference type="InterPro" id="IPR012808">
    <property type="entry name" value="CHP02453"/>
</dbReference>